<name>A0ABR9EET7_9GAMM</name>
<evidence type="ECO:0000313" key="2">
    <source>
        <dbReference type="EMBL" id="MBE0369444.1"/>
    </source>
</evidence>
<keyword evidence="3" id="KW-1185">Reference proteome</keyword>
<gene>
    <name evidence="2" type="ORF">PAUR_a3941</name>
</gene>
<dbReference type="Proteomes" id="UP000615755">
    <property type="component" value="Unassembled WGS sequence"/>
</dbReference>
<sequence length="47" mass="5554">MNYNQLSYTNLRSMCTQQHNKPILVTANSAKKDKHTQECSKDNEKRR</sequence>
<protein>
    <recommendedName>
        <fullName evidence="4">Orphan protein</fullName>
    </recommendedName>
</protein>
<feature type="compositionally biased region" description="Basic and acidic residues" evidence="1">
    <location>
        <begin position="35"/>
        <end position="47"/>
    </location>
</feature>
<evidence type="ECO:0008006" key="4">
    <source>
        <dbReference type="Google" id="ProtNLM"/>
    </source>
</evidence>
<dbReference type="EMBL" id="AQGV01000013">
    <property type="protein sequence ID" value="MBE0369444.1"/>
    <property type="molecule type" value="Genomic_DNA"/>
</dbReference>
<proteinExistence type="predicted"/>
<accession>A0ABR9EET7</accession>
<comment type="caution">
    <text evidence="2">The sequence shown here is derived from an EMBL/GenBank/DDBJ whole genome shotgun (WGS) entry which is preliminary data.</text>
</comment>
<feature type="region of interest" description="Disordered" evidence="1">
    <location>
        <begin position="26"/>
        <end position="47"/>
    </location>
</feature>
<reference evidence="2 3" key="1">
    <citation type="submission" date="2015-03" db="EMBL/GenBank/DDBJ databases">
        <title>Genome sequence of Pseudoalteromonas aurantia.</title>
        <authorList>
            <person name="Xie B.-B."/>
            <person name="Rong J.-C."/>
            <person name="Qin Q.-L."/>
            <person name="Zhang Y.-Z."/>
        </authorList>
    </citation>
    <scope>NUCLEOTIDE SEQUENCE [LARGE SCALE GENOMIC DNA]</scope>
    <source>
        <strain evidence="2 3">208</strain>
    </source>
</reference>
<evidence type="ECO:0000313" key="3">
    <source>
        <dbReference type="Proteomes" id="UP000615755"/>
    </source>
</evidence>
<evidence type="ECO:0000256" key="1">
    <source>
        <dbReference type="SAM" id="MobiDB-lite"/>
    </source>
</evidence>
<organism evidence="2 3">
    <name type="scientific">Pseudoalteromonas aurantia 208</name>
    <dbReference type="NCBI Taxonomy" id="1314867"/>
    <lineage>
        <taxon>Bacteria</taxon>
        <taxon>Pseudomonadati</taxon>
        <taxon>Pseudomonadota</taxon>
        <taxon>Gammaproteobacteria</taxon>
        <taxon>Alteromonadales</taxon>
        <taxon>Pseudoalteromonadaceae</taxon>
        <taxon>Pseudoalteromonas</taxon>
    </lineage>
</organism>